<dbReference type="EMBL" id="OW659477">
    <property type="protein sequence ID" value="CAH2762182.1"/>
    <property type="molecule type" value="Genomic_DNA"/>
</dbReference>
<feature type="domain" description="Ig-like" evidence="1">
    <location>
        <begin position="9"/>
        <end position="71"/>
    </location>
</feature>
<dbReference type="AlphaFoldDB" id="A0AAU9VIT5"/>
<dbReference type="Pfam" id="PF07523">
    <property type="entry name" value="Big_3"/>
    <property type="match status" value="1"/>
</dbReference>
<name>A0AAU9VIT5_9FIRM</name>
<dbReference type="Proteomes" id="UP001154095">
    <property type="component" value="Chromosome"/>
</dbReference>
<sequence length="138" mass="15374">MVKEDLTRINVKDSTIHVSDTWNAKDKLMSARDQDWNFIESSLDTIDVKASVDTQHAGEYTIMYSLKSMSRSDENNTYAEITVRVIDDNAPIIHENPETQDPIPTNTGISKSYFGDGVIGVGALLLVLEAIKAKRNTN</sequence>
<dbReference type="InterPro" id="IPR013783">
    <property type="entry name" value="Ig-like_fold"/>
</dbReference>
<dbReference type="InterPro" id="IPR022038">
    <property type="entry name" value="Ig-like_bact"/>
</dbReference>
<proteinExistence type="predicted"/>
<accession>A0AAU9VIT5</accession>
<protein>
    <submittedName>
        <fullName evidence="3">Bacterial Ig-like domain-containing protein</fullName>
    </submittedName>
</protein>
<dbReference type="RefSeq" id="WP_254006402.1">
    <property type="nucleotide sequence ID" value="NZ_OW659477.1"/>
</dbReference>
<organism evidence="3 5">
    <name type="scientific">Erysipelothrix amsterdamensis</name>
    <dbReference type="NCBI Taxonomy" id="2929157"/>
    <lineage>
        <taxon>Bacteria</taxon>
        <taxon>Bacillati</taxon>
        <taxon>Bacillota</taxon>
        <taxon>Erysipelotrichia</taxon>
        <taxon>Erysipelotrichales</taxon>
        <taxon>Erysipelotrichaceae</taxon>
        <taxon>Erysipelothrix</taxon>
    </lineage>
</organism>
<evidence type="ECO:0000313" key="5">
    <source>
        <dbReference type="Proteomes" id="UP001154111"/>
    </source>
</evidence>
<dbReference type="EMBL" id="OW659496">
    <property type="protein sequence ID" value="CAH2762158.1"/>
    <property type="molecule type" value="Genomic_DNA"/>
</dbReference>
<evidence type="ECO:0000259" key="1">
    <source>
        <dbReference type="Pfam" id="PF07523"/>
    </source>
</evidence>
<gene>
    <name evidence="3" type="ORF">ERYAMS2_01076</name>
    <name evidence="2" type="ORF">ERYAMS_00783</name>
</gene>
<reference evidence="3" key="1">
    <citation type="submission" date="2022-04" db="EMBL/GenBank/DDBJ databases">
        <authorList>
            <person name="Forde T."/>
        </authorList>
    </citation>
    <scope>NUCLEOTIDE SEQUENCE</scope>
    <source>
        <strain evidence="3">A18Y016a</strain>
        <strain evidence="2">A18Y020d</strain>
    </source>
</reference>
<dbReference type="Gene3D" id="2.60.40.10">
    <property type="entry name" value="Immunoglobulins"/>
    <property type="match status" value="1"/>
</dbReference>
<dbReference type="Proteomes" id="UP001154111">
    <property type="component" value="Chromosome"/>
</dbReference>
<evidence type="ECO:0000313" key="4">
    <source>
        <dbReference type="Proteomes" id="UP001154095"/>
    </source>
</evidence>
<evidence type="ECO:0000313" key="2">
    <source>
        <dbReference type="EMBL" id="CAH2762158.1"/>
    </source>
</evidence>
<evidence type="ECO:0000313" key="3">
    <source>
        <dbReference type="EMBL" id="CAH2762182.1"/>
    </source>
</evidence>
<keyword evidence="4" id="KW-1185">Reference proteome</keyword>